<protein>
    <recommendedName>
        <fullName evidence="6">Dioxygenase</fullName>
        <ecNumber evidence="6">1.13.11.-</ecNumber>
    </recommendedName>
</protein>
<keyword evidence="2 5" id="KW-0479">Metal-binding</keyword>
<dbReference type="InterPro" id="IPR004294">
    <property type="entry name" value="Carotenoid_Oase"/>
</dbReference>
<accession>A0A543ICL1</accession>
<keyword evidence="4 5" id="KW-0408">Iron</keyword>
<name>A0A543ICL1_9ACTN</name>
<evidence type="ECO:0000256" key="2">
    <source>
        <dbReference type="ARBA" id="ARBA00022723"/>
    </source>
</evidence>
<evidence type="ECO:0000256" key="6">
    <source>
        <dbReference type="RuleBase" id="RU364048"/>
    </source>
</evidence>
<proteinExistence type="inferred from homology"/>
<dbReference type="Proteomes" id="UP000316706">
    <property type="component" value="Unassembled WGS sequence"/>
</dbReference>
<comment type="caution">
    <text evidence="7">The sequence shown here is derived from an EMBL/GenBank/DDBJ whole genome shotgun (WGS) entry which is preliminary data.</text>
</comment>
<sequence>MANPYLEGLLAPVTEEVTVHDLPVTGRIPSGLRGRYLRIGPNPLMVEDASAYHWFLGDGMVHGIRLRDGRAEWYRNRWVRSRKVAERLGEEWPAGPVVENFDFAPNTHVLQHAGDTLALVEAGARPYRLDHELNTLGPCDFGGTLKGGYTAHPKEDPATGELHAVGYYFGWEHLEYTVRSTSGRIVRSVEIPVSDGPMVHDFALTEKYVVIYDLPITFSMALAEAGAGLPYAWNDAHPARVGVMPRDGGAADVRWIDIPPCWVFHTLNAYDDGDRVVVDLARFPSFMHGGRLEGNPAPTLDRWTIDPVAGKVVQETVDDRAQEFPRIDERLTTRRHRYGYTVGDSGVDPQGGTGLMKHDYERGTSEFRRFPDGSGVGEAVFVPSAPDSAEDDGYLMTLAFDPVRQGTDLVVIASQDFTGEPVATVHLPVRVPLGFHGSWAPDLG</sequence>
<evidence type="ECO:0000313" key="8">
    <source>
        <dbReference type="Proteomes" id="UP000316706"/>
    </source>
</evidence>
<gene>
    <name evidence="7" type="ORF">FHX41_1959</name>
</gene>
<feature type="binding site" evidence="5">
    <location>
        <position position="436"/>
    </location>
    <ligand>
        <name>Fe cation</name>
        <dbReference type="ChEBI" id="CHEBI:24875"/>
        <note>catalytic</note>
    </ligand>
</feature>
<dbReference type="GO" id="GO:0016121">
    <property type="term" value="P:carotene catabolic process"/>
    <property type="evidence" value="ECO:0007669"/>
    <property type="project" value="TreeGrafter"/>
</dbReference>
<keyword evidence="3 6" id="KW-0560">Oxidoreductase</keyword>
<evidence type="ECO:0000256" key="5">
    <source>
        <dbReference type="PIRSR" id="PIRSR604294-1"/>
    </source>
</evidence>
<comment type="cofactor">
    <cofactor evidence="5 6">
        <name>Fe(2+)</name>
        <dbReference type="ChEBI" id="CHEBI:29033"/>
    </cofactor>
    <text evidence="5 6">Binds 1 Fe(2+) ion per subunit.</text>
</comment>
<dbReference type="PANTHER" id="PTHR10543">
    <property type="entry name" value="BETA-CAROTENE DIOXYGENASE"/>
    <property type="match status" value="1"/>
</dbReference>
<dbReference type="EC" id="1.13.11.-" evidence="6"/>
<evidence type="ECO:0000256" key="4">
    <source>
        <dbReference type="ARBA" id="ARBA00023004"/>
    </source>
</evidence>
<dbReference type="Pfam" id="PF03055">
    <property type="entry name" value="RPE65"/>
    <property type="match status" value="1"/>
</dbReference>
<dbReference type="OrthoDB" id="6636843at2"/>
<keyword evidence="6 7" id="KW-0223">Dioxygenase</keyword>
<evidence type="ECO:0000256" key="1">
    <source>
        <dbReference type="ARBA" id="ARBA00006787"/>
    </source>
</evidence>
<feature type="binding site" evidence="5">
    <location>
        <position position="152"/>
    </location>
    <ligand>
        <name>Fe cation</name>
        <dbReference type="ChEBI" id="CHEBI:24875"/>
        <note>catalytic</note>
    </ligand>
</feature>
<evidence type="ECO:0000313" key="7">
    <source>
        <dbReference type="EMBL" id="TQM68315.1"/>
    </source>
</evidence>
<feature type="binding site" evidence="5">
    <location>
        <position position="200"/>
    </location>
    <ligand>
        <name>Fe cation</name>
        <dbReference type="ChEBI" id="CHEBI:24875"/>
        <note>catalytic</note>
    </ligand>
</feature>
<keyword evidence="8" id="KW-1185">Reference proteome</keyword>
<feature type="binding site" evidence="5">
    <location>
        <position position="265"/>
    </location>
    <ligand>
        <name>Fe cation</name>
        <dbReference type="ChEBI" id="CHEBI:24875"/>
        <note>catalytic</note>
    </ligand>
</feature>
<dbReference type="RefSeq" id="WP_141967682.1">
    <property type="nucleotide sequence ID" value="NZ_VFPO01000001.1"/>
</dbReference>
<dbReference type="GO" id="GO:0046872">
    <property type="term" value="F:metal ion binding"/>
    <property type="evidence" value="ECO:0007669"/>
    <property type="project" value="UniProtKB-KW"/>
</dbReference>
<comment type="similarity">
    <text evidence="1 6">Belongs to the carotenoid oxygenase family.</text>
</comment>
<dbReference type="EMBL" id="VFPO01000001">
    <property type="protein sequence ID" value="TQM68315.1"/>
    <property type="molecule type" value="Genomic_DNA"/>
</dbReference>
<evidence type="ECO:0000256" key="3">
    <source>
        <dbReference type="ARBA" id="ARBA00023002"/>
    </source>
</evidence>
<reference evidence="7 8" key="1">
    <citation type="submission" date="2019-06" db="EMBL/GenBank/DDBJ databases">
        <title>Sequencing the genomes of 1000 actinobacteria strains.</title>
        <authorList>
            <person name="Klenk H.-P."/>
        </authorList>
    </citation>
    <scope>NUCLEOTIDE SEQUENCE [LARGE SCALE GENOMIC DNA]</scope>
    <source>
        <strain evidence="7 8">DSM 45043</strain>
    </source>
</reference>
<dbReference type="GO" id="GO:0010436">
    <property type="term" value="F:carotenoid dioxygenase activity"/>
    <property type="evidence" value="ECO:0007669"/>
    <property type="project" value="TreeGrafter"/>
</dbReference>
<organism evidence="7 8">
    <name type="scientific">Actinomadura hallensis</name>
    <dbReference type="NCBI Taxonomy" id="337895"/>
    <lineage>
        <taxon>Bacteria</taxon>
        <taxon>Bacillati</taxon>
        <taxon>Actinomycetota</taxon>
        <taxon>Actinomycetes</taxon>
        <taxon>Streptosporangiales</taxon>
        <taxon>Thermomonosporaceae</taxon>
        <taxon>Actinomadura</taxon>
    </lineage>
</organism>
<dbReference type="PANTHER" id="PTHR10543:SF89">
    <property type="entry name" value="CAROTENOID 9,10(9',10')-CLEAVAGE DIOXYGENASE 1"/>
    <property type="match status" value="1"/>
</dbReference>
<dbReference type="AlphaFoldDB" id="A0A543ICL1"/>